<sequence length="163" mass="18718">MVLPSKQPYIVCDPVVADNSSFKSRLPKTLHTSKATPKDKEKGKTKRKDSRQEKTQDKKEKAETAIPVEEVKEVVHVHEERVVKEVKEVIQTKAVTWIVAMTIPGSGKTKVKEEIVKEIEKTYDEKKIKLLHVSSDDIRAELTQQRMQTHKETREKAFNATQK</sequence>
<dbReference type="EMBL" id="HBII01027235">
    <property type="protein sequence ID" value="CAE0352511.1"/>
    <property type="molecule type" value="Transcribed_RNA"/>
</dbReference>
<proteinExistence type="predicted"/>
<name>A0A7S3JFX7_9SPIT</name>
<protein>
    <submittedName>
        <fullName evidence="2">Uncharacterized protein</fullName>
    </submittedName>
</protein>
<reference evidence="2" key="1">
    <citation type="submission" date="2021-01" db="EMBL/GenBank/DDBJ databases">
        <authorList>
            <person name="Corre E."/>
            <person name="Pelletier E."/>
            <person name="Niang G."/>
            <person name="Scheremetjew M."/>
            <person name="Finn R."/>
            <person name="Kale V."/>
            <person name="Holt S."/>
            <person name="Cochrane G."/>
            <person name="Meng A."/>
            <person name="Brown T."/>
            <person name="Cohen L."/>
        </authorList>
    </citation>
    <scope>NUCLEOTIDE SEQUENCE</scope>
    <source>
        <strain evidence="2">FSP1.4</strain>
    </source>
</reference>
<evidence type="ECO:0000256" key="1">
    <source>
        <dbReference type="SAM" id="MobiDB-lite"/>
    </source>
</evidence>
<accession>A0A7S3JFX7</accession>
<dbReference type="AlphaFoldDB" id="A0A7S3JFX7"/>
<gene>
    <name evidence="2" type="ORF">EHAR0213_LOCUS11427</name>
</gene>
<evidence type="ECO:0000313" key="2">
    <source>
        <dbReference type="EMBL" id="CAE0352511.1"/>
    </source>
</evidence>
<feature type="compositionally biased region" description="Basic and acidic residues" evidence="1">
    <location>
        <begin position="50"/>
        <end position="64"/>
    </location>
</feature>
<feature type="region of interest" description="Disordered" evidence="1">
    <location>
        <begin position="22"/>
        <end position="64"/>
    </location>
</feature>
<organism evidence="2">
    <name type="scientific">Euplotes harpa</name>
    <dbReference type="NCBI Taxonomy" id="151035"/>
    <lineage>
        <taxon>Eukaryota</taxon>
        <taxon>Sar</taxon>
        <taxon>Alveolata</taxon>
        <taxon>Ciliophora</taxon>
        <taxon>Intramacronucleata</taxon>
        <taxon>Spirotrichea</taxon>
        <taxon>Hypotrichia</taxon>
        <taxon>Euplotida</taxon>
        <taxon>Euplotidae</taxon>
        <taxon>Euplotes</taxon>
    </lineage>
</organism>